<dbReference type="PANTHER" id="PTHR42852">
    <property type="entry name" value="THIOL:DISULFIDE INTERCHANGE PROTEIN DSBE"/>
    <property type="match status" value="1"/>
</dbReference>
<feature type="chain" id="PRO_5009518552" description="Thioredoxin domain-containing protein" evidence="1">
    <location>
        <begin position="22"/>
        <end position="168"/>
    </location>
</feature>
<dbReference type="Pfam" id="PF00578">
    <property type="entry name" value="AhpC-TSA"/>
    <property type="match status" value="1"/>
</dbReference>
<reference evidence="3 4" key="1">
    <citation type="journal article" date="2016" name="Nat. Commun.">
        <title>Thousands of microbial genomes shed light on interconnected biogeochemical processes in an aquifer system.</title>
        <authorList>
            <person name="Anantharaman K."/>
            <person name="Brown C.T."/>
            <person name="Hug L.A."/>
            <person name="Sharon I."/>
            <person name="Castelle C.J."/>
            <person name="Probst A.J."/>
            <person name="Thomas B.C."/>
            <person name="Singh A."/>
            <person name="Wilkins M.J."/>
            <person name="Karaoz U."/>
            <person name="Brodie E.L."/>
            <person name="Williams K.H."/>
            <person name="Hubbard S.S."/>
            <person name="Banfield J.F."/>
        </authorList>
    </citation>
    <scope>NUCLEOTIDE SEQUENCE [LARGE SCALE GENOMIC DNA]</scope>
</reference>
<evidence type="ECO:0000256" key="1">
    <source>
        <dbReference type="SAM" id="SignalP"/>
    </source>
</evidence>
<evidence type="ECO:0000313" key="3">
    <source>
        <dbReference type="EMBL" id="OGD78116.1"/>
    </source>
</evidence>
<evidence type="ECO:0000313" key="4">
    <source>
        <dbReference type="Proteomes" id="UP000177187"/>
    </source>
</evidence>
<dbReference type="InterPro" id="IPR036249">
    <property type="entry name" value="Thioredoxin-like_sf"/>
</dbReference>
<comment type="caution">
    <text evidence="3">The sequence shown here is derived from an EMBL/GenBank/DDBJ whole genome shotgun (WGS) entry which is preliminary data.</text>
</comment>
<feature type="domain" description="Thioredoxin" evidence="2">
    <location>
        <begin position="21"/>
        <end position="166"/>
    </location>
</feature>
<dbReference type="InterPro" id="IPR000866">
    <property type="entry name" value="AhpC/TSA"/>
</dbReference>
<name>A0A1F5FEW1_9BACT</name>
<dbReference type="PANTHER" id="PTHR42852:SF13">
    <property type="entry name" value="PROTEIN DIPZ"/>
    <property type="match status" value="1"/>
</dbReference>
<feature type="signal peptide" evidence="1">
    <location>
        <begin position="1"/>
        <end position="21"/>
    </location>
</feature>
<dbReference type="CDD" id="cd02966">
    <property type="entry name" value="TlpA_like_family"/>
    <property type="match status" value="1"/>
</dbReference>
<evidence type="ECO:0000259" key="2">
    <source>
        <dbReference type="PROSITE" id="PS51352"/>
    </source>
</evidence>
<keyword evidence="1" id="KW-0732">Signal</keyword>
<dbReference type="Proteomes" id="UP000177187">
    <property type="component" value="Unassembled WGS sequence"/>
</dbReference>
<dbReference type="GO" id="GO:0016209">
    <property type="term" value="F:antioxidant activity"/>
    <property type="evidence" value="ECO:0007669"/>
    <property type="project" value="InterPro"/>
</dbReference>
<sequence>MRKLFSIAVLLVLVAAVAAGAEALRKAPLFQLDDVNGEAVKLSTYIGDKVVVLDFWAVGCVPCLAVMPHMEDMWQTYRDDGLQVIGISEDLPRNVSSVKAKAKEIGVTYTIVLDKNAAALTAYQGADAGIPFIVVIDYDGNIYQTFRRIQPGDEDKIETAVREALGLE</sequence>
<dbReference type="GO" id="GO:0016491">
    <property type="term" value="F:oxidoreductase activity"/>
    <property type="evidence" value="ECO:0007669"/>
    <property type="project" value="InterPro"/>
</dbReference>
<dbReference type="PROSITE" id="PS51352">
    <property type="entry name" value="THIOREDOXIN_2"/>
    <property type="match status" value="1"/>
</dbReference>
<dbReference type="AlphaFoldDB" id="A0A1F5FEW1"/>
<dbReference type="STRING" id="1817816.A2Y64_02445"/>
<dbReference type="PROSITE" id="PS00194">
    <property type="entry name" value="THIOREDOXIN_1"/>
    <property type="match status" value="1"/>
</dbReference>
<dbReference type="Gene3D" id="3.40.30.10">
    <property type="entry name" value="Glutaredoxin"/>
    <property type="match status" value="1"/>
</dbReference>
<dbReference type="EMBL" id="MFAF01000049">
    <property type="protein sequence ID" value="OGD78116.1"/>
    <property type="molecule type" value="Genomic_DNA"/>
</dbReference>
<dbReference type="InterPro" id="IPR013766">
    <property type="entry name" value="Thioredoxin_domain"/>
</dbReference>
<gene>
    <name evidence="3" type="ORF">A2Y64_02445</name>
</gene>
<proteinExistence type="predicted"/>
<dbReference type="InterPro" id="IPR050553">
    <property type="entry name" value="Thioredoxin_ResA/DsbE_sf"/>
</dbReference>
<protein>
    <recommendedName>
        <fullName evidence="2">Thioredoxin domain-containing protein</fullName>
    </recommendedName>
</protein>
<dbReference type="SUPFAM" id="SSF52833">
    <property type="entry name" value="Thioredoxin-like"/>
    <property type="match status" value="1"/>
</dbReference>
<accession>A0A1F5FEW1</accession>
<dbReference type="InterPro" id="IPR017937">
    <property type="entry name" value="Thioredoxin_CS"/>
</dbReference>
<organism evidence="3 4">
    <name type="scientific">Candidatus Coatesbacteria bacterium RBG_13_66_14</name>
    <dbReference type="NCBI Taxonomy" id="1817816"/>
    <lineage>
        <taxon>Bacteria</taxon>
        <taxon>Candidatus Coatesiibacteriota</taxon>
    </lineage>
</organism>